<proteinExistence type="predicted"/>
<evidence type="ECO:0000256" key="1">
    <source>
        <dbReference type="SAM" id="MobiDB-lite"/>
    </source>
</evidence>
<comment type="caution">
    <text evidence="2">The sequence shown here is derived from an EMBL/GenBank/DDBJ whole genome shotgun (WGS) entry which is preliminary data.</text>
</comment>
<feature type="region of interest" description="Disordered" evidence="1">
    <location>
        <begin position="239"/>
        <end position="295"/>
    </location>
</feature>
<dbReference type="EMBL" id="VSWC01000028">
    <property type="protein sequence ID" value="KAA1108152.1"/>
    <property type="molecule type" value="Genomic_DNA"/>
</dbReference>
<feature type="compositionally biased region" description="Basic residues" evidence="1">
    <location>
        <begin position="177"/>
        <end position="188"/>
    </location>
</feature>
<feature type="region of interest" description="Disordered" evidence="1">
    <location>
        <begin position="168"/>
        <end position="201"/>
    </location>
</feature>
<reference evidence="2 3" key="1">
    <citation type="submission" date="2019-05" db="EMBL/GenBank/DDBJ databases">
        <title>Emergence of the Ug99 lineage of the wheat stem rust pathogen through somatic hybridization.</title>
        <authorList>
            <person name="Li F."/>
            <person name="Upadhyaya N.M."/>
            <person name="Sperschneider J."/>
            <person name="Matny O."/>
            <person name="Nguyen-Phuc H."/>
            <person name="Mago R."/>
            <person name="Raley C."/>
            <person name="Miller M.E."/>
            <person name="Silverstein K.A.T."/>
            <person name="Henningsen E."/>
            <person name="Hirsch C.D."/>
            <person name="Visser B."/>
            <person name="Pretorius Z.A."/>
            <person name="Steffenson B.J."/>
            <person name="Schwessinger B."/>
            <person name="Dodds P.N."/>
            <person name="Figueroa M."/>
        </authorList>
    </citation>
    <scope>NUCLEOTIDE SEQUENCE [LARGE SCALE GENOMIC DNA]</scope>
    <source>
        <strain evidence="2">21-0</strain>
    </source>
</reference>
<protein>
    <submittedName>
        <fullName evidence="2">Uncharacterized protein</fullName>
    </submittedName>
</protein>
<feature type="compositionally biased region" description="Polar residues" evidence="1">
    <location>
        <begin position="272"/>
        <end position="282"/>
    </location>
</feature>
<organism evidence="2 3">
    <name type="scientific">Puccinia graminis f. sp. tritici</name>
    <dbReference type="NCBI Taxonomy" id="56615"/>
    <lineage>
        <taxon>Eukaryota</taxon>
        <taxon>Fungi</taxon>
        <taxon>Dikarya</taxon>
        <taxon>Basidiomycota</taxon>
        <taxon>Pucciniomycotina</taxon>
        <taxon>Pucciniomycetes</taxon>
        <taxon>Pucciniales</taxon>
        <taxon>Pucciniaceae</taxon>
        <taxon>Puccinia</taxon>
    </lineage>
</organism>
<sequence>MSLHTWVPTVESKAHPWRFPALLRSATRPTPPIHNSLLSHSVILICSESSPLLSPSSTPNPNSCQISHTQVPSCFPRCPPLSLPCTPLVTPPMPASQCTPAAALWIGLPPPLSPLVRSKPRFRLSVPPIHSDTWQIRADTVSVAAIPQSHHVTQPLYEKCLRRPASGPSRFSPLCRSPRHSPLHRSPRRASATPPPPLAPAANLQIVPRQPSLSPVRSLVPVSTTIDIKPIVISLGPPSPVAQSPVARSPPVSPMRVDPEPEVCHPTPPPSVGTTPKHTTPVLSPPLHLNFLRTP</sequence>
<name>A0A5B0Q4Z0_PUCGR</name>
<dbReference type="AlphaFoldDB" id="A0A5B0Q4Z0"/>
<evidence type="ECO:0000313" key="3">
    <source>
        <dbReference type="Proteomes" id="UP000324748"/>
    </source>
</evidence>
<dbReference type="Proteomes" id="UP000324748">
    <property type="component" value="Unassembled WGS sequence"/>
</dbReference>
<evidence type="ECO:0000313" key="2">
    <source>
        <dbReference type="EMBL" id="KAA1108152.1"/>
    </source>
</evidence>
<keyword evidence="3" id="KW-1185">Reference proteome</keyword>
<accession>A0A5B0Q4Z0</accession>
<gene>
    <name evidence="2" type="ORF">PGT21_002067</name>
</gene>